<organism evidence="2">
    <name type="scientific">Dichomitus squalens</name>
    <dbReference type="NCBI Taxonomy" id="114155"/>
    <lineage>
        <taxon>Eukaryota</taxon>
        <taxon>Fungi</taxon>
        <taxon>Dikarya</taxon>
        <taxon>Basidiomycota</taxon>
        <taxon>Agaricomycotina</taxon>
        <taxon>Agaricomycetes</taxon>
        <taxon>Polyporales</taxon>
        <taxon>Polyporaceae</taxon>
        <taxon>Dichomitus</taxon>
    </lineage>
</organism>
<dbReference type="EMBL" id="ML143422">
    <property type="protein sequence ID" value="TBU28418.1"/>
    <property type="molecule type" value="Genomic_DNA"/>
</dbReference>
<gene>
    <name evidence="2" type="ORF">BD311DRAFT_328827</name>
</gene>
<dbReference type="CDD" id="cd18186">
    <property type="entry name" value="BTB_POZ_ZBTB_KLHL-like"/>
    <property type="match status" value="1"/>
</dbReference>
<accession>A0A4Q9MNC2</accession>
<dbReference type="AlphaFoldDB" id="A0A4Q9MNC2"/>
<proteinExistence type="predicted"/>
<sequence>MRLVAQHMSQACPGHIMQTADSAPPSKRPRNTAREELPASLTKDGEFWYEDGTIVLIAKNVEFRVYRGPLAKHSPVFHDMLSMPQPPQLPTSTLNPSLPVIPLTDSPEDLRHVLRVFTVGASLEHLWAQAPSCHAVFSWIRLGHKYQFEQLVEEGLRHLRLAYPNQLTSDSTPVRRERPADLINQAAIVAVNLARLTESDDLLPLALLECCKLGETITQGYEREDGTREYLSPEDLGRCFAAKAKLALRNAEAVLQVQEAASPGNLERVFKDHRCNGREECASLLALWRRLFCAGAVGDIEVDRLLMEDGNELFRSRSLCSGCLRCVDYLLMQQRTKFWNALPEIFNISVPEGWKVK</sequence>
<dbReference type="Gene3D" id="3.30.710.10">
    <property type="entry name" value="Potassium Channel Kv1.1, Chain A"/>
    <property type="match status" value="1"/>
</dbReference>
<evidence type="ECO:0000313" key="2">
    <source>
        <dbReference type="EMBL" id="TBU28418.1"/>
    </source>
</evidence>
<feature type="region of interest" description="Disordered" evidence="1">
    <location>
        <begin position="8"/>
        <end position="37"/>
    </location>
</feature>
<dbReference type="Proteomes" id="UP000292957">
    <property type="component" value="Unassembled WGS sequence"/>
</dbReference>
<dbReference type="OrthoDB" id="3217871at2759"/>
<protein>
    <recommendedName>
        <fullName evidence="3">BTB domain-containing protein</fullName>
    </recommendedName>
</protein>
<evidence type="ECO:0008006" key="3">
    <source>
        <dbReference type="Google" id="ProtNLM"/>
    </source>
</evidence>
<name>A0A4Q9MNC2_9APHY</name>
<dbReference type="InterPro" id="IPR011333">
    <property type="entry name" value="SKP1/BTB/POZ_sf"/>
</dbReference>
<reference evidence="2" key="1">
    <citation type="submission" date="2019-01" db="EMBL/GenBank/DDBJ databases">
        <title>Draft genome sequences of three monokaryotic isolates of the white-rot basidiomycete fungus Dichomitus squalens.</title>
        <authorList>
            <consortium name="DOE Joint Genome Institute"/>
            <person name="Lopez S.C."/>
            <person name="Andreopoulos B."/>
            <person name="Pangilinan J."/>
            <person name="Lipzen A."/>
            <person name="Riley R."/>
            <person name="Ahrendt S."/>
            <person name="Ng V."/>
            <person name="Barry K."/>
            <person name="Daum C."/>
            <person name="Grigoriev I.V."/>
            <person name="Hilden K.S."/>
            <person name="Makela M.R."/>
            <person name="de Vries R.P."/>
        </authorList>
    </citation>
    <scope>NUCLEOTIDE SEQUENCE [LARGE SCALE GENOMIC DNA]</scope>
    <source>
        <strain evidence="2">OM18370.1</strain>
    </source>
</reference>
<evidence type="ECO:0000256" key="1">
    <source>
        <dbReference type="SAM" id="MobiDB-lite"/>
    </source>
</evidence>